<comment type="subcellular location">
    <subcellularLocation>
        <location evidence="1">Cell outer membrane</location>
    </subcellularLocation>
</comment>
<proteinExistence type="inferred from homology"/>
<evidence type="ECO:0000256" key="2">
    <source>
        <dbReference type="ARBA" id="ARBA00007613"/>
    </source>
</evidence>
<dbReference type="SUPFAM" id="SSF56954">
    <property type="entry name" value="Outer membrane efflux proteins (OEP)"/>
    <property type="match status" value="1"/>
</dbReference>
<evidence type="ECO:0000256" key="5">
    <source>
        <dbReference type="ARBA" id="ARBA00022692"/>
    </source>
</evidence>
<dbReference type="GO" id="GO:0009279">
    <property type="term" value="C:cell outer membrane"/>
    <property type="evidence" value="ECO:0007669"/>
    <property type="project" value="UniProtKB-SubCell"/>
</dbReference>
<dbReference type="Proteomes" id="UP000184368">
    <property type="component" value="Unassembled WGS sequence"/>
</dbReference>
<protein>
    <submittedName>
        <fullName evidence="9">Outer membrane protein TolC</fullName>
    </submittedName>
</protein>
<dbReference type="PANTHER" id="PTHR30026:SF20">
    <property type="entry name" value="OUTER MEMBRANE PROTEIN TOLC"/>
    <property type="match status" value="1"/>
</dbReference>
<dbReference type="Pfam" id="PF02321">
    <property type="entry name" value="OEP"/>
    <property type="match status" value="1"/>
</dbReference>
<evidence type="ECO:0000256" key="8">
    <source>
        <dbReference type="SAM" id="SignalP"/>
    </source>
</evidence>
<name>A0A1M5ERW0_9BACT</name>
<dbReference type="RefSeq" id="WP_073045066.1">
    <property type="nucleotide sequence ID" value="NZ_FQUO01000012.1"/>
</dbReference>
<evidence type="ECO:0000256" key="7">
    <source>
        <dbReference type="ARBA" id="ARBA00023237"/>
    </source>
</evidence>
<organism evidence="9 10">
    <name type="scientific">Cnuella takakiae</name>
    <dbReference type="NCBI Taxonomy" id="1302690"/>
    <lineage>
        <taxon>Bacteria</taxon>
        <taxon>Pseudomonadati</taxon>
        <taxon>Bacteroidota</taxon>
        <taxon>Chitinophagia</taxon>
        <taxon>Chitinophagales</taxon>
        <taxon>Chitinophagaceae</taxon>
        <taxon>Cnuella</taxon>
    </lineage>
</organism>
<dbReference type="GO" id="GO:1990281">
    <property type="term" value="C:efflux pump complex"/>
    <property type="evidence" value="ECO:0007669"/>
    <property type="project" value="TreeGrafter"/>
</dbReference>
<evidence type="ECO:0000313" key="10">
    <source>
        <dbReference type="Proteomes" id="UP000184368"/>
    </source>
</evidence>
<gene>
    <name evidence="9" type="ORF">SAMN05444008_112162</name>
</gene>
<keyword evidence="3" id="KW-0813">Transport</keyword>
<reference evidence="9 10" key="1">
    <citation type="submission" date="2016-11" db="EMBL/GenBank/DDBJ databases">
        <authorList>
            <person name="Jaros S."/>
            <person name="Januszkiewicz K."/>
            <person name="Wedrychowicz H."/>
        </authorList>
    </citation>
    <scope>NUCLEOTIDE SEQUENCE [LARGE SCALE GENOMIC DNA]</scope>
    <source>
        <strain evidence="9 10">DSM 26897</strain>
    </source>
</reference>
<dbReference type="GO" id="GO:0015562">
    <property type="term" value="F:efflux transmembrane transporter activity"/>
    <property type="evidence" value="ECO:0007669"/>
    <property type="project" value="InterPro"/>
</dbReference>
<dbReference type="InterPro" id="IPR051906">
    <property type="entry name" value="TolC-like"/>
</dbReference>
<keyword evidence="8" id="KW-0732">Signal</keyword>
<comment type="similarity">
    <text evidence="2">Belongs to the outer membrane factor (OMF) (TC 1.B.17) family.</text>
</comment>
<evidence type="ECO:0000256" key="3">
    <source>
        <dbReference type="ARBA" id="ARBA00022448"/>
    </source>
</evidence>
<dbReference type="InterPro" id="IPR003423">
    <property type="entry name" value="OMP_efflux"/>
</dbReference>
<keyword evidence="4" id="KW-1134">Transmembrane beta strand</keyword>
<keyword evidence="7" id="KW-0998">Cell outer membrane</keyword>
<feature type="chain" id="PRO_5012544796" evidence="8">
    <location>
        <begin position="22"/>
        <end position="463"/>
    </location>
</feature>
<sequence length="463" mass="52027">MITPKILLGALAILLAASAGAQKRYELTVREAVELAYKNVAEVKNAQIDYRLQDAKNKEITGQALPQLSGTVSGNYYTSLPQFLFPDATSTAVYSILKDEGVSGSGGPITKVPEPTLRQVSFQQPSNLQFSAQLTQLLFQPDVFVGLQARKTALDYNTALIEQVKERVKDSAYNRYYAILVAQKQLFYLNEGVARLEKLYRDDSIMYKNGFAERLDLERVQVQLNNLRTTRNIVQSGVDLSYAALKFALGLSQRDTVVLKEELNESSIKDGLLEDAFKYEDRPEIRTLGITRRLQELDLKRNRLGYYPTVSALGNFTRGGQGRNVFLNNGSVWINSSFVGLNINVPIFDGFQRKYKIQQSRLNIEKLDNTITNVKQAIDFDQVVSKTSLVNALENLDIQVRNRALAEKVYNTTKLKFEQGLGSSFEVLQSDSDLQTAQSNYFNALYQATVARVSYLRSLGKLE</sequence>
<keyword evidence="6" id="KW-0472">Membrane</keyword>
<keyword evidence="10" id="KW-1185">Reference proteome</keyword>
<evidence type="ECO:0000256" key="6">
    <source>
        <dbReference type="ARBA" id="ARBA00023136"/>
    </source>
</evidence>
<evidence type="ECO:0000256" key="1">
    <source>
        <dbReference type="ARBA" id="ARBA00004442"/>
    </source>
</evidence>
<dbReference type="PANTHER" id="PTHR30026">
    <property type="entry name" value="OUTER MEMBRANE PROTEIN TOLC"/>
    <property type="match status" value="1"/>
</dbReference>
<evidence type="ECO:0000313" key="9">
    <source>
        <dbReference type="EMBL" id="SHF81959.1"/>
    </source>
</evidence>
<evidence type="ECO:0000256" key="4">
    <source>
        <dbReference type="ARBA" id="ARBA00022452"/>
    </source>
</evidence>
<dbReference type="STRING" id="1302690.BUE76_04705"/>
<feature type="signal peptide" evidence="8">
    <location>
        <begin position="1"/>
        <end position="21"/>
    </location>
</feature>
<dbReference type="OrthoDB" id="367883at2"/>
<accession>A0A1M5ERW0</accession>
<dbReference type="Gene3D" id="1.20.1600.10">
    <property type="entry name" value="Outer membrane efflux proteins (OEP)"/>
    <property type="match status" value="1"/>
</dbReference>
<dbReference type="EMBL" id="FQUO01000012">
    <property type="protein sequence ID" value="SHF81959.1"/>
    <property type="molecule type" value="Genomic_DNA"/>
</dbReference>
<dbReference type="AlphaFoldDB" id="A0A1M5ERW0"/>
<dbReference type="GO" id="GO:0015288">
    <property type="term" value="F:porin activity"/>
    <property type="evidence" value="ECO:0007669"/>
    <property type="project" value="TreeGrafter"/>
</dbReference>
<keyword evidence="5" id="KW-0812">Transmembrane</keyword>